<evidence type="ECO:0000313" key="2">
    <source>
        <dbReference type="EMBL" id="CUU41205.1"/>
    </source>
</evidence>
<feature type="domain" description="DUF374" evidence="1">
    <location>
        <begin position="93"/>
        <end position="164"/>
    </location>
</feature>
<dbReference type="Proteomes" id="UP000065734">
    <property type="component" value="Chromosome I"/>
</dbReference>
<sequence>MKPRLSGRVPVHSFLRSIRSTNRGLTLLWKRLARSPTFRRAAGALLAGYLRLVWNTGTPVREPSDIYDRLDPDLPLILTFWHGQHFLSPFVMKPGMKAKVLVSRHADGDINAIAAERFGVGTIRGSGDHKGRFQRKGGVSAFLEMAQSLAEGFNIAVTADVPKVSRRAGLGVVMLARTSGRPIYPLAIESSRRIVLPSWDRASVDLPFSRLAFVVGEPIRVAADATDAELEQARCLLQDRLETAHQRAAEIAGRGRR</sequence>
<dbReference type="Pfam" id="PF04028">
    <property type="entry name" value="DUF374"/>
    <property type="match status" value="1"/>
</dbReference>
<accession>A0A0N7IU71</accession>
<evidence type="ECO:0000313" key="3">
    <source>
        <dbReference type="Proteomes" id="UP000065734"/>
    </source>
</evidence>
<dbReference type="EMBL" id="LN907867">
    <property type="protein sequence ID" value="CUU41205.1"/>
    <property type="molecule type" value="Genomic_DNA"/>
</dbReference>
<organism evidence="2 3">
    <name type="scientific">Blastochloris viridis</name>
    <name type="common">Rhodopseudomonas viridis</name>
    <dbReference type="NCBI Taxonomy" id="1079"/>
    <lineage>
        <taxon>Bacteria</taxon>
        <taxon>Pseudomonadati</taxon>
        <taxon>Pseudomonadota</taxon>
        <taxon>Alphaproteobacteria</taxon>
        <taxon>Hyphomicrobiales</taxon>
        <taxon>Blastochloridaceae</taxon>
        <taxon>Blastochloris</taxon>
    </lineage>
</organism>
<evidence type="ECO:0000259" key="1">
    <source>
        <dbReference type="Pfam" id="PF04028"/>
    </source>
</evidence>
<dbReference type="STRING" id="1079.BVIR_748"/>
<protein>
    <recommendedName>
        <fullName evidence="1">DUF374 domain-containing protein</fullName>
    </recommendedName>
</protein>
<dbReference type="KEGG" id="bvr:BVIR_748"/>
<dbReference type="RefSeq" id="WP_082416641.1">
    <property type="nucleotide sequence ID" value="NZ_AP014854.2"/>
</dbReference>
<proteinExistence type="predicted"/>
<dbReference type="CDD" id="cd07983">
    <property type="entry name" value="LPLAT_DUF374-like"/>
    <property type="match status" value="1"/>
</dbReference>
<keyword evidence="3" id="KW-1185">Reference proteome</keyword>
<dbReference type="AlphaFoldDB" id="A0A0N7IU71"/>
<gene>
    <name evidence="2" type="ORF">BVIRIDIS_01930</name>
</gene>
<dbReference type="OrthoDB" id="9789797at2"/>
<dbReference type="InterPro" id="IPR007172">
    <property type="entry name" value="DUF374"/>
</dbReference>
<reference evidence="3" key="1">
    <citation type="journal article" date="2016" name="Genome Announc.">
        <title>Revised genome sequence of the purple photosynthetic bacterium Blastochloris viridis.</title>
        <authorList>
            <person name="Liu L.N."/>
            <person name="Faulkner M."/>
            <person name="Liu X."/>
            <person name="Huang F."/>
            <person name="Darby A.C."/>
            <person name="Hall N."/>
        </authorList>
    </citation>
    <scope>NUCLEOTIDE SEQUENCE [LARGE SCALE GENOMIC DNA]</scope>
    <source>
        <strain evidence="3">ATCC 19567 / DSM 133 / F</strain>
    </source>
</reference>
<name>A0A0N7IU71_BLAVI</name>